<sequence>MFLCVVPGSQEDGRHVVIDQRVFVVSPNSGCLNEVCVAQDSQVMRNEWLRRTFDVIHQFADACRRLGEAMNDVGTYRVGERFKELDDRMDVAIAYSFMSVLVHKDNYISKILDIKFSL</sequence>
<dbReference type="KEGG" id="tbw:NCTC13354_00844"/>
<gene>
    <name evidence="1" type="ORF">NCTC13354_00844</name>
</gene>
<keyword evidence="2" id="KW-1185">Reference proteome</keyword>
<name>A0A448PDZ0_9ACTO</name>
<reference evidence="1 2" key="1">
    <citation type="submission" date="2018-12" db="EMBL/GenBank/DDBJ databases">
        <authorList>
            <consortium name="Pathogen Informatics"/>
        </authorList>
    </citation>
    <scope>NUCLEOTIDE SEQUENCE [LARGE SCALE GENOMIC DNA]</scope>
    <source>
        <strain evidence="1 2">NCTC13354</strain>
    </source>
</reference>
<accession>A0A448PDZ0</accession>
<organism evidence="1 2">
    <name type="scientific">Trueperella bialowiezensis</name>
    <dbReference type="NCBI Taxonomy" id="312285"/>
    <lineage>
        <taxon>Bacteria</taxon>
        <taxon>Bacillati</taxon>
        <taxon>Actinomycetota</taxon>
        <taxon>Actinomycetes</taxon>
        <taxon>Actinomycetales</taxon>
        <taxon>Actinomycetaceae</taxon>
        <taxon>Trueperella</taxon>
    </lineage>
</organism>
<evidence type="ECO:0000313" key="1">
    <source>
        <dbReference type="EMBL" id="VEI13138.1"/>
    </source>
</evidence>
<dbReference type="AlphaFoldDB" id="A0A448PDZ0"/>
<dbReference type="EMBL" id="LR134476">
    <property type="protein sequence ID" value="VEI13138.1"/>
    <property type="molecule type" value="Genomic_DNA"/>
</dbReference>
<evidence type="ECO:0000313" key="2">
    <source>
        <dbReference type="Proteomes" id="UP000269542"/>
    </source>
</evidence>
<proteinExistence type="predicted"/>
<protein>
    <submittedName>
        <fullName evidence="1">Uncharacterized protein</fullName>
    </submittedName>
</protein>
<dbReference type="Proteomes" id="UP000269542">
    <property type="component" value="Chromosome"/>
</dbReference>